<evidence type="ECO:0000256" key="1">
    <source>
        <dbReference type="SAM" id="MobiDB-lite"/>
    </source>
</evidence>
<evidence type="ECO:0000313" key="3">
    <source>
        <dbReference type="Proteomes" id="UP000055019"/>
    </source>
</evidence>
<feature type="region of interest" description="Disordered" evidence="1">
    <location>
        <begin position="34"/>
        <end position="71"/>
    </location>
</feature>
<proteinExistence type="predicted"/>
<dbReference type="EMBL" id="FCOM02000126">
    <property type="protein sequence ID" value="SAL88345.1"/>
    <property type="molecule type" value="Genomic_DNA"/>
</dbReference>
<protein>
    <submittedName>
        <fullName evidence="2">Uncharacterized protein</fullName>
    </submittedName>
</protein>
<dbReference type="Proteomes" id="UP000055019">
    <property type="component" value="Unassembled WGS sequence"/>
</dbReference>
<sequence length="101" mass="10217">MSNAPSGSSALLASATWNRTGVSGVASARARLISGSDMSTPSTWPPAPTQAARARLDAPAPQPTSSTRSPVMGAAASIAAWPNTNTIASSRAWLATQRSPL</sequence>
<dbReference type="AlphaFoldDB" id="A0A158L4Z3"/>
<evidence type="ECO:0000313" key="2">
    <source>
        <dbReference type="EMBL" id="SAL88345.1"/>
    </source>
</evidence>
<keyword evidence="3" id="KW-1185">Reference proteome</keyword>
<accession>A0A158L4Z3</accession>
<reference evidence="2" key="1">
    <citation type="submission" date="2016-01" db="EMBL/GenBank/DDBJ databases">
        <authorList>
            <person name="Peeters C."/>
        </authorList>
    </citation>
    <scope>NUCLEOTIDE SEQUENCE [LARGE SCALE GENOMIC DNA]</scope>
    <source>
        <strain evidence="2">LMG 29317</strain>
    </source>
</reference>
<gene>
    <name evidence="2" type="ORF">AWB74_08518</name>
</gene>
<organism evidence="2 3">
    <name type="scientific">Caballeronia arvi</name>
    <dbReference type="NCBI Taxonomy" id="1777135"/>
    <lineage>
        <taxon>Bacteria</taxon>
        <taxon>Pseudomonadati</taxon>
        <taxon>Pseudomonadota</taxon>
        <taxon>Betaproteobacteria</taxon>
        <taxon>Burkholderiales</taxon>
        <taxon>Burkholderiaceae</taxon>
        <taxon>Caballeronia</taxon>
    </lineage>
</organism>
<name>A0A158L4Z3_9BURK</name>
<comment type="caution">
    <text evidence="2">The sequence shown here is derived from an EMBL/GenBank/DDBJ whole genome shotgun (WGS) entry which is preliminary data.</text>
</comment>